<dbReference type="EMBL" id="GBXM01080311">
    <property type="protein sequence ID" value="JAH28266.1"/>
    <property type="molecule type" value="Transcribed_RNA"/>
</dbReference>
<sequence>MSDKKILPLGQIRNTLLHLELIHVSPCPGQFYYLLYINIFHCPTFFLIL</sequence>
<dbReference type="AlphaFoldDB" id="A0A0E9RGM0"/>
<protein>
    <submittedName>
        <fullName evidence="1">Uncharacterized protein</fullName>
    </submittedName>
</protein>
<organism evidence="1">
    <name type="scientific">Anguilla anguilla</name>
    <name type="common">European freshwater eel</name>
    <name type="synonym">Muraena anguilla</name>
    <dbReference type="NCBI Taxonomy" id="7936"/>
    <lineage>
        <taxon>Eukaryota</taxon>
        <taxon>Metazoa</taxon>
        <taxon>Chordata</taxon>
        <taxon>Craniata</taxon>
        <taxon>Vertebrata</taxon>
        <taxon>Euteleostomi</taxon>
        <taxon>Actinopterygii</taxon>
        <taxon>Neopterygii</taxon>
        <taxon>Teleostei</taxon>
        <taxon>Anguilliformes</taxon>
        <taxon>Anguillidae</taxon>
        <taxon>Anguilla</taxon>
    </lineage>
</organism>
<accession>A0A0E9RGM0</accession>
<proteinExistence type="predicted"/>
<reference evidence="1" key="2">
    <citation type="journal article" date="2015" name="Fish Shellfish Immunol.">
        <title>Early steps in the European eel (Anguilla anguilla)-Vibrio vulnificus interaction in the gills: Role of the RtxA13 toxin.</title>
        <authorList>
            <person name="Callol A."/>
            <person name="Pajuelo D."/>
            <person name="Ebbesson L."/>
            <person name="Teles M."/>
            <person name="MacKenzie S."/>
            <person name="Amaro C."/>
        </authorList>
    </citation>
    <scope>NUCLEOTIDE SEQUENCE</scope>
</reference>
<evidence type="ECO:0000313" key="1">
    <source>
        <dbReference type="EMBL" id="JAH28266.1"/>
    </source>
</evidence>
<reference evidence="1" key="1">
    <citation type="submission" date="2014-11" db="EMBL/GenBank/DDBJ databases">
        <authorList>
            <person name="Amaro Gonzalez C."/>
        </authorList>
    </citation>
    <scope>NUCLEOTIDE SEQUENCE</scope>
</reference>
<name>A0A0E9RGM0_ANGAN</name>